<dbReference type="EC" id="4.1.2.50" evidence="4"/>
<dbReference type="Gene3D" id="3.30.479.10">
    <property type="entry name" value="6-pyruvoyl tetrahydropterin synthase/QueD"/>
    <property type="match status" value="1"/>
</dbReference>
<evidence type="ECO:0000256" key="7">
    <source>
        <dbReference type="ARBA" id="ARBA00022833"/>
    </source>
</evidence>
<dbReference type="InterPro" id="IPR007115">
    <property type="entry name" value="6-PTP_synth/QueD"/>
</dbReference>
<dbReference type="PANTHER" id="PTHR12589:SF7">
    <property type="entry name" value="6-PYRUVOYL TETRAHYDROBIOPTERIN SYNTHASE"/>
    <property type="match status" value="1"/>
</dbReference>
<comment type="cofactor">
    <cofactor evidence="1">
        <name>Zn(2+)</name>
        <dbReference type="ChEBI" id="CHEBI:29105"/>
    </cofactor>
</comment>
<evidence type="ECO:0000256" key="6">
    <source>
        <dbReference type="ARBA" id="ARBA00022723"/>
    </source>
</evidence>
<dbReference type="Pfam" id="PF01242">
    <property type="entry name" value="PTPS"/>
    <property type="match status" value="1"/>
</dbReference>
<accession>A0ABS9MPZ4</accession>
<keyword evidence="7" id="KW-0862">Zinc</keyword>
<dbReference type="Proteomes" id="UP001297600">
    <property type="component" value="Unassembled WGS sequence"/>
</dbReference>
<comment type="similarity">
    <text evidence="3">Belongs to the PTPS family. QueD subfamily.</text>
</comment>
<reference evidence="11 12" key="1">
    <citation type="submission" date="2022-02" db="EMBL/GenBank/DDBJ databases">
        <title>Mesosutterella porci, a novel member of the family Sutterellaceae from pig feces.</title>
        <authorList>
            <person name="Wylensek D."/>
            <person name="Clavel T."/>
        </authorList>
    </citation>
    <scope>NUCLEOTIDE SEQUENCE [LARGE SCALE GENOMIC DNA]</scope>
    <source>
        <strain evidence="12">oilRF-744-wt-GAM-9</strain>
    </source>
</reference>
<evidence type="ECO:0000256" key="4">
    <source>
        <dbReference type="ARBA" id="ARBA00012982"/>
    </source>
</evidence>
<organism evidence="11 12">
    <name type="scientific">Mesosutterella porci</name>
    <dbReference type="NCBI Taxonomy" id="2915351"/>
    <lineage>
        <taxon>Bacteria</taxon>
        <taxon>Pseudomonadati</taxon>
        <taxon>Pseudomonadota</taxon>
        <taxon>Betaproteobacteria</taxon>
        <taxon>Burkholderiales</taxon>
        <taxon>Sutterellaceae</taxon>
        <taxon>Mesosutterella</taxon>
    </lineage>
</organism>
<dbReference type="SUPFAM" id="SSF55620">
    <property type="entry name" value="Tetrahydrobiopterin biosynthesis enzymes-like"/>
    <property type="match status" value="1"/>
</dbReference>
<protein>
    <recommendedName>
        <fullName evidence="5">6-carboxy-5,6,7,8-tetrahydropterin synthase</fullName>
        <ecNumber evidence="4">4.1.2.50</ecNumber>
    </recommendedName>
    <alternativeName>
        <fullName evidence="9">Queuosine biosynthesis protein QueD</fullName>
    </alternativeName>
</protein>
<evidence type="ECO:0000256" key="2">
    <source>
        <dbReference type="ARBA" id="ARBA00005061"/>
    </source>
</evidence>
<keyword evidence="6" id="KW-0479">Metal-binding</keyword>
<evidence type="ECO:0000256" key="3">
    <source>
        <dbReference type="ARBA" id="ARBA00008900"/>
    </source>
</evidence>
<gene>
    <name evidence="11" type="ORF">MAF45_04350</name>
</gene>
<dbReference type="RefSeq" id="WP_237978329.1">
    <property type="nucleotide sequence ID" value="NZ_JAKNCT010000004.1"/>
</dbReference>
<evidence type="ECO:0000313" key="12">
    <source>
        <dbReference type="Proteomes" id="UP001297600"/>
    </source>
</evidence>
<comment type="caution">
    <text evidence="11">The sequence shown here is derived from an EMBL/GenBank/DDBJ whole genome shotgun (WGS) entry which is preliminary data.</text>
</comment>
<dbReference type="InterPro" id="IPR038418">
    <property type="entry name" value="6-PTP_synth/QueD_sf"/>
</dbReference>
<dbReference type="EMBL" id="JAKNCT010000004">
    <property type="protein sequence ID" value="MCG5030676.1"/>
    <property type="molecule type" value="Genomic_DNA"/>
</dbReference>
<name>A0ABS9MPZ4_9BURK</name>
<evidence type="ECO:0000256" key="8">
    <source>
        <dbReference type="ARBA" id="ARBA00023239"/>
    </source>
</evidence>
<evidence type="ECO:0000313" key="11">
    <source>
        <dbReference type="EMBL" id="MCG5030676.1"/>
    </source>
</evidence>
<proteinExistence type="inferred from homology"/>
<evidence type="ECO:0000256" key="5">
    <source>
        <dbReference type="ARBA" id="ARBA00018141"/>
    </source>
</evidence>
<keyword evidence="8" id="KW-0456">Lyase</keyword>
<comment type="catalytic activity">
    <reaction evidence="10">
        <text>7,8-dihydroneopterin 3'-triphosphate + H2O = 6-carboxy-5,6,7,8-tetrahydropterin + triphosphate + acetaldehyde + 2 H(+)</text>
        <dbReference type="Rhea" id="RHEA:27966"/>
        <dbReference type="ChEBI" id="CHEBI:15343"/>
        <dbReference type="ChEBI" id="CHEBI:15377"/>
        <dbReference type="ChEBI" id="CHEBI:15378"/>
        <dbReference type="ChEBI" id="CHEBI:18036"/>
        <dbReference type="ChEBI" id="CHEBI:58462"/>
        <dbReference type="ChEBI" id="CHEBI:61032"/>
        <dbReference type="EC" id="4.1.2.50"/>
    </reaction>
</comment>
<evidence type="ECO:0000256" key="1">
    <source>
        <dbReference type="ARBA" id="ARBA00001947"/>
    </source>
</evidence>
<comment type="pathway">
    <text evidence="2">Purine metabolism; 7-cyano-7-deazaguanine biosynthesis.</text>
</comment>
<dbReference type="PANTHER" id="PTHR12589">
    <property type="entry name" value="PYRUVOYL TETRAHYDROBIOPTERIN SYNTHASE"/>
    <property type="match status" value="1"/>
</dbReference>
<evidence type="ECO:0000256" key="10">
    <source>
        <dbReference type="ARBA" id="ARBA00048807"/>
    </source>
</evidence>
<sequence>MITCTRYHDISCGHRVCGHEGKCAHLHGHNYRITFTCAGDRDDIGRVIDFSVIKARLCEWLEENYDHRFLIWEKDPIAEDLRRLDPAVVFVPFNPTAENIAEHLVRVVAPKQLEGTGVTLVRCEVEETRKCSAAFSL</sequence>
<keyword evidence="12" id="KW-1185">Reference proteome</keyword>
<evidence type="ECO:0000256" key="9">
    <source>
        <dbReference type="ARBA" id="ARBA00031449"/>
    </source>
</evidence>